<comment type="caution">
    <text evidence="1">The sequence shown here is derived from an EMBL/GenBank/DDBJ whole genome shotgun (WGS) entry which is preliminary data.</text>
</comment>
<keyword evidence="2" id="KW-1185">Reference proteome</keyword>
<sequence>MGQAILFECKGTDNALISVYHRESDSVGQEMGYAERLLLETSSKDILQRRTFVVWSSGGDEWVVEEGVLQFAVVPKKGAGGVSACSVALVRLPSGLQPPHFQALTEVPLPWLHAWTTFPVSVREGALWAPVSSLSLSGPVHFAPGESLAIFVRAPDLVNPHFHFEGHLDMKLTKSS</sequence>
<reference evidence="1 2" key="1">
    <citation type="submission" date="2024-07" db="EMBL/GenBank/DDBJ databases">
        <title>Chromosome-level genome assembly of the water stick insect Ranatra chinensis (Heteroptera: Nepidae).</title>
        <authorList>
            <person name="Liu X."/>
        </authorList>
    </citation>
    <scope>NUCLEOTIDE SEQUENCE [LARGE SCALE GENOMIC DNA]</scope>
    <source>
        <strain evidence="1">Cailab_2021Rc</strain>
        <tissue evidence="1">Muscle</tissue>
    </source>
</reference>
<proteinExistence type="predicted"/>
<dbReference type="AlphaFoldDB" id="A0ABD0ZDV3"/>
<evidence type="ECO:0000313" key="1">
    <source>
        <dbReference type="EMBL" id="KAL1138254.1"/>
    </source>
</evidence>
<name>A0ABD0ZDV3_9HEMI</name>
<dbReference type="Proteomes" id="UP001558652">
    <property type="component" value="Unassembled WGS sequence"/>
</dbReference>
<gene>
    <name evidence="1" type="ORF">AAG570_009943</name>
</gene>
<accession>A0ABD0ZDV3</accession>
<evidence type="ECO:0000313" key="2">
    <source>
        <dbReference type="Proteomes" id="UP001558652"/>
    </source>
</evidence>
<dbReference type="EMBL" id="JBFDAA010000004">
    <property type="protein sequence ID" value="KAL1138254.1"/>
    <property type="molecule type" value="Genomic_DNA"/>
</dbReference>
<organism evidence="1 2">
    <name type="scientific">Ranatra chinensis</name>
    <dbReference type="NCBI Taxonomy" id="642074"/>
    <lineage>
        <taxon>Eukaryota</taxon>
        <taxon>Metazoa</taxon>
        <taxon>Ecdysozoa</taxon>
        <taxon>Arthropoda</taxon>
        <taxon>Hexapoda</taxon>
        <taxon>Insecta</taxon>
        <taxon>Pterygota</taxon>
        <taxon>Neoptera</taxon>
        <taxon>Paraneoptera</taxon>
        <taxon>Hemiptera</taxon>
        <taxon>Heteroptera</taxon>
        <taxon>Panheteroptera</taxon>
        <taxon>Nepomorpha</taxon>
        <taxon>Nepidae</taxon>
        <taxon>Ranatrinae</taxon>
        <taxon>Ranatra</taxon>
    </lineage>
</organism>
<protein>
    <submittedName>
        <fullName evidence="1">Uncharacterized protein</fullName>
    </submittedName>
</protein>